<dbReference type="GO" id="GO:0016810">
    <property type="term" value="F:hydrolase activity, acting on carbon-nitrogen (but not peptide) bonds"/>
    <property type="evidence" value="ECO:0007669"/>
    <property type="project" value="InterPro"/>
</dbReference>
<dbReference type="InterPro" id="IPR050287">
    <property type="entry name" value="MTA/SAH_deaminase"/>
</dbReference>
<dbReference type="PATRIC" id="fig|1184267.3.peg.504"/>
<keyword evidence="4" id="KW-1185">Reference proteome</keyword>
<dbReference type="Proteomes" id="UP000012040">
    <property type="component" value="Chromosome"/>
</dbReference>
<gene>
    <name evidence="3" type="ORF">A11Q_496</name>
</gene>
<keyword evidence="2" id="KW-0732">Signal</keyword>
<dbReference type="InterPro" id="IPR011059">
    <property type="entry name" value="Metal-dep_hydrolase_composite"/>
</dbReference>
<dbReference type="STRING" id="1184267.A11Q_496"/>
<dbReference type="Gene3D" id="3.20.20.140">
    <property type="entry name" value="Metal-dependent hydrolases"/>
    <property type="match status" value="1"/>
</dbReference>
<evidence type="ECO:0000313" key="3">
    <source>
        <dbReference type="EMBL" id="AGH94716.1"/>
    </source>
</evidence>
<evidence type="ECO:0000256" key="1">
    <source>
        <dbReference type="ARBA" id="ARBA00022801"/>
    </source>
</evidence>
<dbReference type="EMBL" id="CP003537">
    <property type="protein sequence ID" value="AGH94716.1"/>
    <property type="molecule type" value="Genomic_DNA"/>
</dbReference>
<dbReference type="AlphaFoldDB" id="M4V9L2"/>
<protein>
    <submittedName>
        <fullName evidence="3">Uncharacterized protein</fullName>
    </submittedName>
</protein>
<dbReference type="HOGENOM" id="CLU_382057_0_0_7"/>
<accession>M4V9L2</accession>
<reference evidence="3 4" key="1">
    <citation type="journal article" date="2013" name="ISME J.">
        <title>By their genes ye shall know them: genomic signatures of predatory bacteria.</title>
        <authorList>
            <person name="Pasternak Z."/>
            <person name="Pietrokovski S."/>
            <person name="Rotem O."/>
            <person name="Gophna U."/>
            <person name="Lurie-Weinberger M.N."/>
            <person name="Jurkevitch E."/>
        </authorList>
    </citation>
    <scope>NUCLEOTIDE SEQUENCE [LARGE SCALE GENOMIC DNA]</scope>
    <source>
        <strain evidence="3 4">JSS</strain>
    </source>
</reference>
<evidence type="ECO:0000256" key="2">
    <source>
        <dbReference type="SAM" id="SignalP"/>
    </source>
</evidence>
<name>M4V9L2_9BACT</name>
<organism evidence="3 4">
    <name type="scientific">Pseudobdellovibrio exovorus JSS</name>
    <dbReference type="NCBI Taxonomy" id="1184267"/>
    <lineage>
        <taxon>Bacteria</taxon>
        <taxon>Pseudomonadati</taxon>
        <taxon>Bdellovibrionota</taxon>
        <taxon>Bdellovibrionia</taxon>
        <taxon>Bdellovibrionales</taxon>
        <taxon>Pseudobdellovibrionaceae</taxon>
        <taxon>Pseudobdellovibrio</taxon>
    </lineage>
</organism>
<dbReference type="PANTHER" id="PTHR43794:SF11">
    <property type="entry name" value="AMIDOHYDROLASE-RELATED DOMAIN-CONTAINING PROTEIN"/>
    <property type="match status" value="1"/>
</dbReference>
<dbReference type="OrthoDB" id="9796020at2"/>
<dbReference type="Gene3D" id="2.30.40.10">
    <property type="entry name" value="Urease, subunit C, domain 1"/>
    <property type="match status" value="1"/>
</dbReference>
<dbReference type="KEGG" id="bex:A11Q_496"/>
<dbReference type="eggNOG" id="COG0402">
    <property type="taxonomic scope" value="Bacteria"/>
</dbReference>
<proteinExistence type="predicted"/>
<keyword evidence="1" id="KW-0378">Hydrolase</keyword>
<dbReference type="SUPFAM" id="SSF51556">
    <property type="entry name" value="Metallo-dependent hydrolases"/>
    <property type="match status" value="1"/>
</dbReference>
<dbReference type="InterPro" id="IPR032466">
    <property type="entry name" value="Metal_Hydrolase"/>
</dbReference>
<feature type="signal peptide" evidence="2">
    <location>
        <begin position="1"/>
        <end position="18"/>
    </location>
</feature>
<dbReference type="PANTHER" id="PTHR43794">
    <property type="entry name" value="AMINOHYDROLASE SSNA-RELATED"/>
    <property type="match status" value="1"/>
</dbReference>
<dbReference type="RefSeq" id="WP_015469206.1">
    <property type="nucleotide sequence ID" value="NC_020813.1"/>
</dbReference>
<evidence type="ECO:0000313" key="4">
    <source>
        <dbReference type="Proteomes" id="UP000012040"/>
    </source>
</evidence>
<feature type="chain" id="PRO_5004060015" evidence="2">
    <location>
        <begin position="19"/>
        <end position="724"/>
    </location>
</feature>
<sequence>MKNFVALIILLSVGFAEAKPQTAKVKNSKRKPAQEQAVAPDTLVLIGQIAGRYFADADSHSYVLGYIEMKDRVIQKMAKIQESEIENYIQQNPSKQILKLKRAGSVQYDVIYPGLINLHNHTKQNNLPVWEDAQGQFANRFEWREWPNYKHAVSGNMNPWVTYARAIECATYRWSELSALVLGTTYLQGPSSCVENFGVQRVEDASAYVSAKAAVQAPTDLVIPQDMEFVWAELGPVIRSGKTYEYALAEAIKKYCPTIPVTEQNINSSEMLKTLKDQKQLAELCVKEGLPNRFIRYVYWVHPTIAGRKNYFNSTSKKPAALIAHLAEGRRDDEYNKKEYEILKLLGLDLPFVNLVHGVGIPSETYPELASKNIGLIWSPFSNLILYSQTLDIAAAYKAGVNLALGSDWVPTGTKSVLEEVKIARNYILKDVDKENLVSTFTGGTGKVEKIDEELYKMMTENPAKMINHYEIKTGPVTKTNPSGYAEAAVGRLAEGAMGSVIVVSHQNANPYTNLVVHATEKDINLVVIDGKPSYGNRSYLDALGYQGRYEPLPVDSADHSTVALKHEIAQPAEPDPENRLQFLAALIRSFSGTEFKPQDKCGFSEEKVLVTSNSVEANADMRSFREATGMDLDKAHDLTRVLAINIMTQSRNKLDPKEGKPEYALKYFPALYSCNDSNHMRRITNFIKLEGSDDFEANRKYRSQVIERDKLGRIPQQLADKYK</sequence>